<dbReference type="Gene3D" id="4.10.900.10">
    <property type="entry name" value="TCF3-CBD (Catenin binding domain)"/>
    <property type="match status" value="1"/>
</dbReference>
<evidence type="ECO:0000256" key="3">
    <source>
        <dbReference type="ARBA" id="ARBA00022692"/>
    </source>
</evidence>
<dbReference type="GeneID" id="100073644"/>
<dbReference type="FunFam" id="2.60.40.60:FF:000012">
    <property type="entry name" value="Cadherin 24"/>
    <property type="match status" value="1"/>
</dbReference>
<dbReference type="Pfam" id="PF01049">
    <property type="entry name" value="CADH_Y-type_LIR"/>
    <property type="match status" value="1"/>
</dbReference>
<keyword evidence="9 15" id="KW-1133">Transmembrane helix</keyword>
<proteinExistence type="predicted"/>
<dbReference type="Bgee" id="ENSOANG00000014968">
    <property type="expression patterns" value="Expressed in brain and 7 other cell types or tissues"/>
</dbReference>
<evidence type="ECO:0000313" key="19">
    <source>
        <dbReference type="Proteomes" id="UP000002279"/>
    </source>
</evidence>
<feature type="domain" description="Cadherin" evidence="17">
    <location>
        <begin position="475"/>
        <end position="594"/>
    </location>
</feature>
<evidence type="ECO:0000256" key="11">
    <source>
        <dbReference type="ARBA" id="ARBA00023180"/>
    </source>
</evidence>
<evidence type="ECO:0000256" key="5">
    <source>
        <dbReference type="ARBA" id="ARBA00022729"/>
    </source>
</evidence>
<dbReference type="FunCoup" id="F7BXJ8">
    <property type="interactions" value="31"/>
</dbReference>
<dbReference type="OrthoDB" id="6252479at2759"/>
<dbReference type="InterPro" id="IPR015919">
    <property type="entry name" value="Cadherin-like_sf"/>
</dbReference>
<evidence type="ECO:0000256" key="16">
    <source>
        <dbReference type="SAM" id="SignalP"/>
    </source>
</evidence>
<feature type="domain" description="Cadherin" evidence="17">
    <location>
        <begin position="51"/>
        <end position="148"/>
    </location>
</feature>
<dbReference type="HOGENOM" id="CLU_073237_0_0_1"/>
<dbReference type="KEGG" id="oaa:100073644"/>
<keyword evidence="3 13" id="KW-0812">Transmembrane</keyword>
<keyword evidence="11" id="KW-0325">Glycoprotein</keyword>
<evidence type="ECO:0000259" key="17">
    <source>
        <dbReference type="PROSITE" id="PS50268"/>
    </source>
</evidence>
<accession>F7BXJ8</accession>
<dbReference type="PANTHER" id="PTHR24027">
    <property type="entry name" value="CADHERIN-23"/>
    <property type="match status" value="1"/>
</dbReference>
<dbReference type="RefSeq" id="XP_028920191.1">
    <property type="nucleotide sequence ID" value="XM_029064358.2"/>
</dbReference>
<dbReference type="InParanoid" id="F7BXJ8"/>
<keyword evidence="10 15" id="KW-0472">Membrane</keyword>
<keyword evidence="2" id="KW-1003">Cell membrane</keyword>
<evidence type="ECO:0000256" key="9">
    <source>
        <dbReference type="ARBA" id="ARBA00022989"/>
    </source>
</evidence>
<dbReference type="FunFam" id="2.60.40.60:FF:000014">
    <property type="entry name" value="Cadherin 8"/>
    <property type="match status" value="1"/>
</dbReference>
<name>F7BXJ8_ORNAN</name>
<dbReference type="FunFam" id="2.60.40.60:FF:000009">
    <property type="entry name" value="Cadherin 24"/>
    <property type="match status" value="1"/>
</dbReference>
<dbReference type="PROSITE" id="PS00232">
    <property type="entry name" value="CADHERIN_1"/>
    <property type="match status" value="2"/>
</dbReference>
<dbReference type="PRINTS" id="PR00205">
    <property type="entry name" value="CADHERIN"/>
</dbReference>
<evidence type="ECO:0000256" key="7">
    <source>
        <dbReference type="ARBA" id="ARBA00022837"/>
    </source>
</evidence>
<evidence type="ECO:0000256" key="1">
    <source>
        <dbReference type="ARBA" id="ARBA00004251"/>
    </source>
</evidence>
<dbReference type="Gene3D" id="2.60.40.60">
    <property type="entry name" value="Cadherins"/>
    <property type="match status" value="5"/>
</dbReference>
<dbReference type="PANTHER" id="PTHR24027:SF323">
    <property type="entry name" value="CADHERIN-19"/>
    <property type="match status" value="1"/>
</dbReference>
<dbReference type="GO" id="GO:0016339">
    <property type="term" value="P:calcium-dependent cell-cell adhesion via plasma membrane cell adhesion molecules"/>
    <property type="evidence" value="ECO:0000318"/>
    <property type="project" value="GO_Central"/>
</dbReference>
<feature type="signal peptide" evidence="16">
    <location>
        <begin position="1"/>
        <end position="24"/>
    </location>
</feature>
<evidence type="ECO:0000256" key="6">
    <source>
        <dbReference type="ARBA" id="ARBA00022737"/>
    </source>
</evidence>
<dbReference type="GO" id="GO:0005509">
    <property type="term" value="F:calcium ion binding"/>
    <property type="evidence" value="ECO:0007669"/>
    <property type="project" value="UniProtKB-UniRule"/>
</dbReference>
<dbReference type="CDD" id="cd11304">
    <property type="entry name" value="Cadherin_repeat"/>
    <property type="match status" value="4"/>
</dbReference>
<reference evidence="18 19" key="1">
    <citation type="journal article" date="2008" name="Nature">
        <title>Genome analysis of the platypus reveals unique signatures of evolution.</title>
        <authorList>
            <person name="Warren W.C."/>
            <person name="Hillier L.W."/>
            <person name="Marshall Graves J.A."/>
            <person name="Birney E."/>
            <person name="Ponting C.P."/>
            <person name="Grutzner F."/>
            <person name="Belov K."/>
            <person name="Miller W."/>
            <person name="Clarke L."/>
            <person name="Chinwalla A.T."/>
            <person name="Yang S.P."/>
            <person name="Heger A."/>
            <person name="Locke D.P."/>
            <person name="Miethke P."/>
            <person name="Waters P.D."/>
            <person name="Veyrunes F."/>
            <person name="Fulton L."/>
            <person name="Fulton B."/>
            <person name="Graves T."/>
            <person name="Wallis J."/>
            <person name="Puente X.S."/>
            <person name="Lopez-Otin C."/>
            <person name="Ordonez G.R."/>
            <person name="Eichler E.E."/>
            <person name="Chen L."/>
            <person name="Cheng Z."/>
            <person name="Deakin J.E."/>
            <person name="Alsop A."/>
            <person name="Thompson K."/>
            <person name="Kirby P."/>
            <person name="Papenfuss A.T."/>
            <person name="Wakefield M.J."/>
            <person name="Olender T."/>
            <person name="Lancet D."/>
            <person name="Huttley G.A."/>
            <person name="Smit A.F."/>
            <person name="Pask A."/>
            <person name="Temple-Smith P."/>
            <person name="Batzer M.A."/>
            <person name="Walker J.A."/>
            <person name="Konkel M.K."/>
            <person name="Harris R.S."/>
            <person name="Whittington C.M."/>
            <person name="Wong E.S."/>
            <person name="Gemmell N.J."/>
            <person name="Buschiazzo E."/>
            <person name="Vargas Jentzsch I.M."/>
            <person name="Merkel A."/>
            <person name="Schmitz J."/>
            <person name="Zemann A."/>
            <person name="Churakov G."/>
            <person name="Kriegs J.O."/>
            <person name="Brosius J."/>
            <person name="Murchison E.P."/>
            <person name="Sachidanandam R."/>
            <person name="Smith C."/>
            <person name="Hannon G.J."/>
            <person name="Tsend-Ayush E."/>
            <person name="McMillan D."/>
            <person name="Attenborough R."/>
            <person name="Rens W."/>
            <person name="Ferguson-Smith M."/>
            <person name="Lefevre C.M."/>
            <person name="Sharp J.A."/>
            <person name="Nicholas K.R."/>
            <person name="Ray D.A."/>
            <person name="Kube M."/>
            <person name="Reinhardt R."/>
            <person name="Pringle T.H."/>
            <person name="Taylor J."/>
            <person name="Jones R.C."/>
            <person name="Nixon B."/>
            <person name="Dacheux J.L."/>
            <person name="Niwa H."/>
            <person name="Sekita Y."/>
            <person name="Huang X."/>
            <person name="Stark A."/>
            <person name="Kheradpour P."/>
            <person name="Kellis M."/>
            <person name="Flicek P."/>
            <person name="Chen Y."/>
            <person name="Webber C."/>
            <person name="Hardison R."/>
            <person name="Nelson J."/>
            <person name="Hallsworth-Pepin K."/>
            <person name="Delehaunty K."/>
            <person name="Markovic C."/>
            <person name="Minx P."/>
            <person name="Feng Y."/>
            <person name="Kremitzki C."/>
            <person name="Mitreva M."/>
            <person name="Glasscock J."/>
            <person name="Wylie T."/>
            <person name="Wohldmann P."/>
            <person name="Thiru P."/>
            <person name="Nhan M.N."/>
            <person name="Pohl C.S."/>
            <person name="Smith S.M."/>
            <person name="Hou S."/>
            <person name="Nefedov M."/>
            <person name="de Jong P.J."/>
            <person name="Renfree M.B."/>
            <person name="Mardis E.R."/>
            <person name="Wilson R.K."/>
        </authorList>
    </citation>
    <scope>NUCLEOTIDE SEQUENCE [LARGE SCALE GENOMIC DNA]</scope>
    <source>
        <strain evidence="18 19">Glennie</strain>
    </source>
</reference>
<evidence type="ECO:0000256" key="15">
    <source>
        <dbReference type="SAM" id="Phobius"/>
    </source>
</evidence>
<dbReference type="RefSeq" id="XP_028920193.1">
    <property type="nucleotide sequence ID" value="XM_029064360.2"/>
</dbReference>
<dbReference type="FunFam" id="4.10.900.10:FF:000001">
    <property type="entry name" value="Cadherin 2"/>
    <property type="match status" value="1"/>
</dbReference>
<dbReference type="GO" id="GO:0008013">
    <property type="term" value="F:beta-catenin binding"/>
    <property type="evidence" value="ECO:0000318"/>
    <property type="project" value="GO_Central"/>
</dbReference>
<sequence>MQCHISVPFLLGLTQLWPCQPASSQPRGPGDNSPSFLSRAKRGWVWNQFYVQEEQPVIDPVLIGQLKSDSDRKDGSFQYILTGDGAGSTFVIDEKHGDIFLTKKLDREEKSFYTLRGQVIDRNTKLAVEPESEFIVKVQDINDNEPRFLDGPYVASIPEMSPEGTSVIQVTARDDDDPSYGNSARLLYSILHGQPYFSVEPTTGVIRISSQMDRETKDQYLVIIQAKDMVGQMGGLSGTTTVIINLSDVNDNMPLFQQKLYHMTVSESAAIGTSIGVVMADDSDIGENAEVIYLIEEDGSHAFDIIIDNETQEGIVILKKKLDYERQRHYSIRAQVINRYIDERFVQNGALGDTTIIKIKVEDADEPPEFLSPDYVMGVPEDASVGSYVGTVTARDPDVAGNPVRYSITGSSSLQRMFSINRQNGTIITTKPLDREMAAWHNLTVSATETKNPWKVSEVSVHIRVLDVNDHAPEFSQYYETYVCENANADQLIETISAIDGDDSVEDHHFYFYMSPEAIINSNFTVKDNQDNTAAILTRKSGFSRQEQPVFYVPILIEDNGIPSLTSTNTLTINVCDCNVNGSTHSCHYGALMFSMGFSTEALITILACTLTLLVVVLVILSLRQRRKPTLFPDKGEEFRENIVRYDDEGGGEEDTEAFDIAALRTRTVMRERKTRQAITTEIRSLYRQSLQVGPDSAVFREFIAEKLEEANSDPCAPPYDSLQTYAFEGQGSLTGSLSSLGSSVSDQDQNYDYLSELGPRFQKLASLYSSSGRAKN</sequence>
<dbReference type="SUPFAM" id="SSF49313">
    <property type="entry name" value="Cadherin-like"/>
    <property type="match status" value="5"/>
</dbReference>
<dbReference type="InterPro" id="IPR020894">
    <property type="entry name" value="Cadherin_CS"/>
</dbReference>
<dbReference type="Proteomes" id="UP000002279">
    <property type="component" value="Chromosome 5"/>
</dbReference>
<dbReference type="FunFam" id="2.60.40.60:FF:000008">
    <property type="entry name" value="Cadherin 24"/>
    <property type="match status" value="1"/>
</dbReference>
<keyword evidence="5 16" id="KW-0732">Signal</keyword>
<dbReference type="InterPro" id="IPR000233">
    <property type="entry name" value="Cadherin_Y-type_LIR"/>
</dbReference>
<evidence type="ECO:0000256" key="13">
    <source>
        <dbReference type="RuleBase" id="RU003318"/>
    </source>
</evidence>
<dbReference type="GO" id="GO:0034332">
    <property type="term" value="P:adherens junction organization"/>
    <property type="evidence" value="ECO:0000318"/>
    <property type="project" value="GO_Central"/>
</dbReference>
<evidence type="ECO:0000256" key="14">
    <source>
        <dbReference type="RuleBase" id="RU004357"/>
    </source>
</evidence>
<dbReference type="InterPro" id="IPR002126">
    <property type="entry name" value="Cadherin-like_dom"/>
</dbReference>
<evidence type="ECO:0000256" key="4">
    <source>
        <dbReference type="ARBA" id="ARBA00022723"/>
    </source>
</evidence>
<feature type="domain" description="Cadherin" evidence="17">
    <location>
        <begin position="371"/>
        <end position="475"/>
    </location>
</feature>
<feature type="domain" description="Cadherin" evidence="17">
    <location>
        <begin position="149"/>
        <end position="256"/>
    </location>
</feature>
<dbReference type="AlphaFoldDB" id="F7BXJ8"/>
<evidence type="ECO:0000256" key="10">
    <source>
        <dbReference type="ARBA" id="ARBA00023136"/>
    </source>
</evidence>
<keyword evidence="8 13" id="KW-0130">Cell adhesion</keyword>
<comment type="function">
    <text evidence="14">Cadherins are calcium-dependent cell adhesion proteins.</text>
</comment>
<keyword evidence="4" id="KW-0479">Metal-binding</keyword>
<dbReference type="GO" id="GO:0000902">
    <property type="term" value="P:cell morphogenesis"/>
    <property type="evidence" value="ECO:0000318"/>
    <property type="project" value="GO_Central"/>
</dbReference>
<dbReference type="GeneTree" id="ENSGT00940000160137"/>
<protein>
    <submittedName>
        <fullName evidence="18">Cadherin 19</fullName>
    </submittedName>
</protein>
<feature type="chain" id="PRO_5028354756" evidence="16">
    <location>
        <begin position="25"/>
        <end position="777"/>
    </location>
</feature>
<dbReference type="CTD" id="28513"/>
<evidence type="ECO:0000313" key="18">
    <source>
        <dbReference type="Ensembl" id="ENSOANP00000023560.3"/>
    </source>
</evidence>
<organism evidence="18 19">
    <name type="scientific">Ornithorhynchus anatinus</name>
    <name type="common">Duckbill platypus</name>
    <dbReference type="NCBI Taxonomy" id="9258"/>
    <lineage>
        <taxon>Eukaryota</taxon>
        <taxon>Metazoa</taxon>
        <taxon>Chordata</taxon>
        <taxon>Craniata</taxon>
        <taxon>Vertebrata</taxon>
        <taxon>Euteleostomi</taxon>
        <taxon>Mammalia</taxon>
        <taxon>Monotremata</taxon>
        <taxon>Ornithorhynchidae</taxon>
        <taxon>Ornithorhynchus</taxon>
    </lineage>
</organism>
<evidence type="ECO:0000256" key="2">
    <source>
        <dbReference type="ARBA" id="ARBA00022475"/>
    </source>
</evidence>
<dbReference type="Ensembl" id="ENSOANT00000023564.3">
    <property type="protein sequence ID" value="ENSOANP00000023560.3"/>
    <property type="gene ID" value="ENSOANG00000014968.3"/>
</dbReference>
<feature type="domain" description="Cadherin" evidence="17">
    <location>
        <begin position="257"/>
        <end position="370"/>
    </location>
</feature>
<dbReference type="InterPro" id="IPR039808">
    <property type="entry name" value="Cadherin"/>
</dbReference>
<keyword evidence="7 12" id="KW-0106">Calcium</keyword>
<comment type="subcellular location">
    <subcellularLocation>
        <location evidence="1 13">Cell membrane</location>
        <topology evidence="1 13">Single-pass type I membrane protein</topology>
    </subcellularLocation>
</comment>
<evidence type="ECO:0000256" key="12">
    <source>
        <dbReference type="PROSITE-ProRule" id="PRU00043"/>
    </source>
</evidence>
<gene>
    <name evidence="18" type="primary">CDH19</name>
</gene>
<dbReference type="PROSITE" id="PS50268">
    <property type="entry name" value="CADHERIN_2"/>
    <property type="match status" value="5"/>
</dbReference>
<reference evidence="18" key="2">
    <citation type="submission" date="2025-08" db="UniProtKB">
        <authorList>
            <consortium name="Ensembl"/>
        </authorList>
    </citation>
    <scope>IDENTIFICATION</scope>
    <source>
        <strain evidence="18">Glennie</strain>
    </source>
</reference>
<dbReference type="SMART" id="SM00112">
    <property type="entry name" value="CA"/>
    <property type="match status" value="5"/>
</dbReference>
<reference evidence="18" key="3">
    <citation type="submission" date="2025-09" db="UniProtKB">
        <authorList>
            <consortium name="Ensembl"/>
        </authorList>
    </citation>
    <scope>IDENTIFICATION</scope>
    <source>
        <strain evidence="18">Glennie</strain>
    </source>
</reference>
<keyword evidence="6" id="KW-0677">Repeat</keyword>
<dbReference type="GO" id="GO:0007043">
    <property type="term" value="P:cell-cell junction assembly"/>
    <property type="evidence" value="ECO:0000318"/>
    <property type="project" value="GO_Central"/>
</dbReference>
<dbReference type="OMA" id="NAAMDYF"/>
<dbReference type="GO" id="GO:0005912">
    <property type="term" value="C:adherens junction"/>
    <property type="evidence" value="ECO:0000318"/>
    <property type="project" value="GO_Central"/>
</dbReference>
<dbReference type="GO" id="GO:0045296">
    <property type="term" value="F:cadherin binding"/>
    <property type="evidence" value="ECO:0000318"/>
    <property type="project" value="GO_Central"/>
</dbReference>
<keyword evidence="19" id="KW-1185">Reference proteome</keyword>
<evidence type="ECO:0000256" key="8">
    <source>
        <dbReference type="ARBA" id="ARBA00022889"/>
    </source>
</evidence>
<dbReference type="Pfam" id="PF00028">
    <property type="entry name" value="Cadherin"/>
    <property type="match status" value="5"/>
</dbReference>
<feature type="transmembrane region" description="Helical" evidence="15">
    <location>
        <begin position="602"/>
        <end position="623"/>
    </location>
</feature>
<dbReference type="GO" id="GO:0016342">
    <property type="term" value="C:catenin complex"/>
    <property type="evidence" value="ECO:0000318"/>
    <property type="project" value="GO_Central"/>
</dbReference>
<dbReference type="RefSeq" id="XP_028920190.1">
    <property type="nucleotide sequence ID" value="XM_029064357.2"/>
</dbReference>
<dbReference type="GO" id="GO:0044331">
    <property type="term" value="P:cell-cell adhesion mediated by cadherin"/>
    <property type="evidence" value="ECO:0000318"/>
    <property type="project" value="GO_Central"/>
</dbReference>
<dbReference type="GO" id="GO:0007156">
    <property type="term" value="P:homophilic cell adhesion via plasma membrane adhesion molecules"/>
    <property type="evidence" value="ECO:0007669"/>
    <property type="project" value="InterPro"/>
</dbReference>
<dbReference type="FunFam" id="2.60.40.60:FF:000017">
    <property type="entry name" value="Cadherin 24"/>
    <property type="match status" value="1"/>
</dbReference>
<dbReference type="GO" id="GO:0016477">
    <property type="term" value="P:cell migration"/>
    <property type="evidence" value="ECO:0000318"/>
    <property type="project" value="GO_Central"/>
</dbReference>
<dbReference type="InterPro" id="IPR027397">
    <property type="entry name" value="Catenin-bd_sf"/>
</dbReference>